<dbReference type="STRING" id="1300349.I603_1664"/>
<name>A0A1A7BHR2_9SPHN</name>
<dbReference type="PROSITE" id="PS50885">
    <property type="entry name" value="HAMP"/>
    <property type="match status" value="1"/>
</dbReference>
<dbReference type="InterPro" id="IPR004089">
    <property type="entry name" value="MCPsignal_dom"/>
</dbReference>
<sequence length="601" mass="63680">MSAVQDIALDLAAERAAQPQEDTARPNKDVRSWFDGLSVGGKVTFFFTVNLVFALCAGLFAIGGFIELGERAQRINLTHDHAIEAERLLVHLSESQRHAEMLVAGGDDARARKALDELAAADRNITGLAEIIGKSNVAAYDRLALIREGVADFRRQIAAFEASAGDRLRRDAQAREVGATGGAVLEAGRDMAQLLGRDADALSDAGADLITTLLFVWIGIATALTLITLVAHRYVNHNVGGALKTMAGQMTRLATGEKDVAITGHERRDEIGDMARALQVFHRAGVRLERLSSERAERAAAEREEQTRLQLQQEEARLARETMLRDLADQFERTVGEVVTGVVAASSQLQTTSKLMAATAEDTSRRSTEAAGAMEEANIGATAAASASDEFAMSIGEISRQAASSAELAREATLSAREADSTIGALTSSAQQVGEIVELIQTIARRTNLLALNASIEAARGGEAGRGFAVVASEVKELANQTSRATEKIAEQIRTMQDTTGASVSALRMIAGQIQQLETTAVSIASAVDQQSVAGQDLARSIDLAARGTESVAGHIEDVRQMALSTGAAASQVLSSADSLETQAATLRQQVQGFLARVRAG</sequence>
<keyword evidence="4" id="KW-1133">Transmembrane helix</keyword>
<evidence type="ECO:0000256" key="2">
    <source>
        <dbReference type="ARBA" id="ARBA00029447"/>
    </source>
</evidence>
<organism evidence="7 8">
    <name type="scientific">Erythrobacter dokdonensis DSW-74</name>
    <dbReference type="NCBI Taxonomy" id="1300349"/>
    <lineage>
        <taxon>Bacteria</taxon>
        <taxon>Pseudomonadati</taxon>
        <taxon>Pseudomonadota</taxon>
        <taxon>Alphaproteobacteria</taxon>
        <taxon>Sphingomonadales</taxon>
        <taxon>Erythrobacteraceae</taxon>
        <taxon>Erythrobacter/Porphyrobacter group</taxon>
        <taxon>Erythrobacter</taxon>
    </lineage>
</organism>
<dbReference type="AlphaFoldDB" id="A0A1A7BHR2"/>
<dbReference type="PATRIC" id="fig|1300349.4.peg.1659"/>
<keyword evidence="4" id="KW-0472">Membrane</keyword>
<gene>
    <name evidence="7" type="ORF">I603_1664</name>
</gene>
<dbReference type="GO" id="GO:0016020">
    <property type="term" value="C:membrane"/>
    <property type="evidence" value="ECO:0007669"/>
    <property type="project" value="InterPro"/>
</dbReference>
<evidence type="ECO:0000259" key="6">
    <source>
        <dbReference type="PROSITE" id="PS50885"/>
    </source>
</evidence>
<evidence type="ECO:0000259" key="5">
    <source>
        <dbReference type="PROSITE" id="PS50111"/>
    </source>
</evidence>
<dbReference type="Gene3D" id="1.10.287.950">
    <property type="entry name" value="Methyl-accepting chemotaxis protein"/>
    <property type="match status" value="1"/>
</dbReference>
<accession>A0A1A7BHR2</accession>
<keyword evidence="4" id="KW-0812">Transmembrane</keyword>
<keyword evidence="1 3" id="KW-0807">Transducer</keyword>
<evidence type="ECO:0000256" key="4">
    <source>
        <dbReference type="SAM" id="Phobius"/>
    </source>
</evidence>
<dbReference type="SMART" id="SM00283">
    <property type="entry name" value="MA"/>
    <property type="match status" value="1"/>
</dbReference>
<dbReference type="PANTHER" id="PTHR32089">
    <property type="entry name" value="METHYL-ACCEPTING CHEMOTAXIS PROTEIN MCPB"/>
    <property type="match status" value="1"/>
</dbReference>
<dbReference type="GO" id="GO:0007165">
    <property type="term" value="P:signal transduction"/>
    <property type="evidence" value="ECO:0007669"/>
    <property type="project" value="UniProtKB-KW"/>
</dbReference>
<feature type="transmembrane region" description="Helical" evidence="4">
    <location>
        <begin position="213"/>
        <end position="235"/>
    </location>
</feature>
<evidence type="ECO:0000256" key="1">
    <source>
        <dbReference type="ARBA" id="ARBA00023224"/>
    </source>
</evidence>
<dbReference type="InterPro" id="IPR003660">
    <property type="entry name" value="HAMP_dom"/>
</dbReference>
<feature type="domain" description="Methyl-accepting transducer" evidence="5">
    <location>
        <begin position="345"/>
        <end position="581"/>
    </location>
</feature>
<evidence type="ECO:0000256" key="3">
    <source>
        <dbReference type="PROSITE-ProRule" id="PRU00284"/>
    </source>
</evidence>
<dbReference type="Gene3D" id="1.10.8.500">
    <property type="entry name" value="HAMP domain in histidine kinase"/>
    <property type="match status" value="1"/>
</dbReference>
<proteinExistence type="inferred from homology"/>
<dbReference type="PANTHER" id="PTHR32089:SF112">
    <property type="entry name" value="LYSOZYME-LIKE PROTEIN-RELATED"/>
    <property type="match status" value="1"/>
</dbReference>
<dbReference type="Pfam" id="PF00015">
    <property type="entry name" value="MCPsignal"/>
    <property type="match status" value="1"/>
</dbReference>
<keyword evidence="8" id="KW-1185">Reference proteome</keyword>
<reference evidence="7 8" key="1">
    <citation type="submission" date="2016-06" db="EMBL/GenBank/DDBJ databases">
        <title>Genome sequence of Porphyrobacter dokdonensis DSW-74.</title>
        <authorList>
            <person name="Kim J.F."/>
            <person name="Song J.Y."/>
        </authorList>
    </citation>
    <scope>NUCLEOTIDE SEQUENCE [LARGE SCALE GENOMIC DNA]</scope>
    <source>
        <strain evidence="7 8">DSW-74</strain>
    </source>
</reference>
<dbReference type="EMBL" id="LZYB01000003">
    <property type="protein sequence ID" value="OBV11256.1"/>
    <property type="molecule type" value="Genomic_DNA"/>
</dbReference>
<dbReference type="Proteomes" id="UP000092484">
    <property type="component" value="Unassembled WGS sequence"/>
</dbReference>
<feature type="domain" description="HAMP" evidence="6">
    <location>
        <begin position="237"/>
        <end position="290"/>
    </location>
</feature>
<comment type="similarity">
    <text evidence="2">Belongs to the methyl-accepting chemotaxis (MCP) protein family.</text>
</comment>
<keyword evidence="7" id="KW-0675">Receptor</keyword>
<comment type="caution">
    <text evidence="7">The sequence shown here is derived from an EMBL/GenBank/DDBJ whole genome shotgun (WGS) entry which is preliminary data.</text>
</comment>
<dbReference type="PROSITE" id="PS50111">
    <property type="entry name" value="CHEMOTAXIS_TRANSDUC_2"/>
    <property type="match status" value="1"/>
</dbReference>
<protein>
    <submittedName>
        <fullName evidence="7">Methyl-accepting chemotaxis receptor/sensory transducer</fullName>
    </submittedName>
</protein>
<dbReference type="SUPFAM" id="SSF58104">
    <property type="entry name" value="Methyl-accepting chemotaxis protein (MCP) signaling domain"/>
    <property type="match status" value="1"/>
</dbReference>
<evidence type="ECO:0000313" key="7">
    <source>
        <dbReference type="EMBL" id="OBV11256.1"/>
    </source>
</evidence>
<feature type="transmembrane region" description="Helical" evidence="4">
    <location>
        <begin position="43"/>
        <end position="66"/>
    </location>
</feature>
<evidence type="ECO:0000313" key="8">
    <source>
        <dbReference type="Proteomes" id="UP000092484"/>
    </source>
</evidence>